<accession>A0A6H1ZJC8</accession>
<dbReference type="GO" id="GO:0009882">
    <property type="term" value="F:blue light photoreceptor activity"/>
    <property type="evidence" value="ECO:0007669"/>
    <property type="project" value="InterPro"/>
</dbReference>
<evidence type="ECO:0000259" key="1">
    <source>
        <dbReference type="PROSITE" id="PS50925"/>
    </source>
</evidence>
<gene>
    <name evidence="2" type="ORF">TM448A00703_0003</name>
</gene>
<protein>
    <recommendedName>
        <fullName evidence="1">BLUF domain-containing protein</fullName>
    </recommendedName>
</protein>
<dbReference type="EMBL" id="MT144049">
    <property type="protein sequence ID" value="QJA47569.1"/>
    <property type="molecule type" value="Genomic_DNA"/>
</dbReference>
<dbReference type="PROSITE" id="PS50925">
    <property type="entry name" value="BLUF"/>
    <property type="match status" value="1"/>
</dbReference>
<organism evidence="2">
    <name type="scientific">viral metagenome</name>
    <dbReference type="NCBI Taxonomy" id="1070528"/>
    <lineage>
        <taxon>unclassified sequences</taxon>
        <taxon>metagenomes</taxon>
        <taxon>organismal metagenomes</taxon>
    </lineage>
</organism>
<sequence length="78" mass="8859">MLLKLLIDDRHTDIDVLDREPIKTRAFGAWAMISPKVTPTGQRQLTALLADDLRSMLRYRDTMLDLCADQMSGVSTPR</sequence>
<dbReference type="Gene3D" id="3.30.70.100">
    <property type="match status" value="1"/>
</dbReference>
<evidence type="ECO:0000313" key="2">
    <source>
        <dbReference type="EMBL" id="QJA47569.1"/>
    </source>
</evidence>
<reference evidence="2" key="1">
    <citation type="submission" date="2020-03" db="EMBL/GenBank/DDBJ databases">
        <title>The deep terrestrial virosphere.</title>
        <authorList>
            <person name="Holmfeldt K."/>
            <person name="Nilsson E."/>
            <person name="Simone D."/>
            <person name="Lopez-Fernandez M."/>
            <person name="Wu X."/>
            <person name="de Brujin I."/>
            <person name="Lundin D."/>
            <person name="Andersson A."/>
            <person name="Bertilsson S."/>
            <person name="Dopson M."/>
        </authorList>
    </citation>
    <scope>NUCLEOTIDE SEQUENCE</scope>
    <source>
        <strain evidence="2">TM448A00703</strain>
    </source>
</reference>
<dbReference type="AlphaFoldDB" id="A0A6H1ZJC8"/>
<dbReference type="InterPro" id="IPR007024">
    <property type="entry name" value="BLUF_domain"/>
</dbReference>
<feature type="domain" description="BLUF" evidence="1">
    <location>
        <begin position="1"/>
        <end position="33"/>
    </location>
</feature>
<proteinExistence type="predicted"/>
<name>A0A6H1ZJC8_9ZZZZ</name>
<dbReference type="SUPFAM" id="SSF54975">
    <property type="entry name" value="Acylphosphatase/BLUF domain-like"/>
    <property type="match status" value="1"/>
</dbReference>
<dbReference type="GO" id="GO:0071949">
    <property type="term" value="F:FAD binding"/>
    <property type="evidence" value="ECO:0007669"/>
    <property type="project" value="InterPro"/>
</dbReference>
<dbReference type="InterPro" id="IPR036046">
    <property type="entry name" value="Acylphosphatase-like_dom_sf"/>
</dbReference>